<dbReference type="OrthoDB" id="3541634at2"/>
<name>A0A1G8Z8V8_9ACTN</name>
<proteinExistence type="predicted"/>
<gene>
    <name evidence="2" type="ORF">SAMN05421874_105142</name>
</gene>
<accession>A0A1G8Z8V8</accession>
<dbReference type="STRING" id="683260.SAMN05421874_105142"/>
<dbReference type="AlphaFoldDB" id="A0A1G8Z8V8"/>
<evidence type="ECO:0000313" key="2">
    <source>
        <dbReference type="EMBL" id="SDK10630.1"/>
    </source>
</evidence>
<keyword evidence="3" id="KW-1185">Reference proteome</keyword>
<sequence>MRKSRRAVVLAATIFGLGPFIVGCAPDVSQVPPGTLQEIRGIGSVQAESSLHIHEDTIEVTNLFVIDVDGSSVEDAVDTAVDLLQARGWRSLGKHPDLVGMTSAKWDAYATVRAFDSEELVHYPDVLKALKVMSAETEHSVIVEVMANYGEL</sequence>
<protein>
    <recommendedName>
        <fullName evidence="4">Lipoprotein</fullName>
    </recommendedName>
</protein>
<organism evidence="2 3">
    <name type="scientific">Nonomuraea maritima</name>
    <dbReference type="NCBI Taxonomy" id="683260"/>
    <lineage>
        <taxon>Bacteria</taxon>
        <taxon>Bacillati</taxon>
        <taxon>Actinomycetota</taxon>
        <taxon>Actinomycetes</taxon>
        <taxon>Streptosporangiales</taxon>
        <taxon>Streptosporangiaceae</taxon>
        <taxon>Nonomuraea</taxon>
    </lineage>
</organism>
<feature type="signal peptide" evidence="1">
    <location>
        <begin position="1"/>
        <end position="25"/>
    </location>
</feature>
<dbReference type="RefSeq" id="WP_143022014.1">
    <property type="nucleotide sequence ID" value="NZ_FNFB01000005.1"/>
</dbReference>
<keyword evidence="1" id="KW-0732">Signal</keyword>
<reference evidence="2 3" key="1">
    <citation type="submission" date="2016-10" db="EMBL/GenBank/DDBJ databases">
        <authorList>
            <person name="de Groot N.N."/>
        </authorList>
    </citation>
    <scope>NUCLEOTIDE SEQUENCE [LARGE SCALE GENOMIC DNA]</scope>
    <source>
        <strain evidence="2 3">CGMCC 4.5681</strain>
    </source>
</reference>
<dbReference type="PROSITE" id="PS51257">
    <property type="entry name" value="PROKAR_LIPOPROTEIN"/>
    <property type="match status" value="1"/>
</dbReference>
<evidence type="ECO:0008006" key="4">
    <source>
        <dbReference type="Google" id="ProtNLM"/>
    </source>
</evidence>
<evidence type="ECO:0000313" key="3">
    <source>
        <dbReference type="Proteomes" id="UP000198683"/>
    </source>
</evidence>
<dbReference type="Proteomes" id="UP000198683">
    <property type="component" value="Unassembled WGS sequence"/>
</dbReference>
<feature type="chain" id="PRO_5038441502" description="Lipoprotein" evidence="1">
    <location>
        <begin position="26"/>
        <end position="152"/>
    </location>
</feature>
<evidence type="ECO:0000256" key="1">
    <source>
        <dbReference type="SAM" id="SignalP"/>
    </source>
</evidence>
<dbReference type="EMBL" id="FNFB01000005">
    <property type="protein sequence ID" value="SDK10630.1"/>
    <property type="molecule type" value="Genomic_DNA"/>
</dbReference>